<dbReference type="Pfam" id="PF06224">
    <property type="entry name" value="AlkZ-like"/>
    <property type="match status" value="1"/>
</dbReference>
<name>A0A9X1LRN2_9MICO</name>
<keyword evidence="1" id="KW-0238">DNA-binding</keyword>
<organism evidence="1 2">
    <name type="scientific">Microbacterium allomyrinae</name>
    <dbReference type="NCBI Taxonomy" id="2830666"/>
    <lineage>
        <taxon>Bacteria</taxon>
        <taxon>Bacillati</taxon>
        <taxon>Actinomycetota</taxon>
        <taxon>Actinomycetes</taxon>
        <taxon>Micrococcales</taxon>
        <taxon>Microbacteriaceae</taxon>
        <taxon>Microbacterium</taxon>
    </lineage>
</organism>
<accession>A0A9X1LRN2</accession>
<dbReference type="EMBL" id="JAGTTN010000001">
    <property type="protein sequence ID" value="MCC2030684.1"/>
    <property type="molecule type" value="Genomic_DNA"/>
</dbReference>
<keyword evidence="2" id="KW-1185">Reference proteome</keyword>
<gene>
    <name evidence="1" type="ORF">KEC57_00625</name>
</gene>
<dbReference type="Proteomes" id="UP001139354">
    <property type="component" value="Unassembled WGS sequence"/>
</dbReference>
<dbReference type="InterPro" id="IPR009351">
    <property type="entry name" value="AlkZ-like"/>
</dbReference>
<dbReference type="RefSeq" id="WP_267492021.1">
    <property type="nucleotide sequence ID" value="NZ_JAGTTN010000001.1"/>
</dbReference>
<dbReference type="GO" id="GO:0003677">
    <property type="term" value="F:DNA binding"/>
    <property type="evidence" value="ECO:0007669"/>
    <property type="project" value="UniProtKB-KW"/>
</dbReference>
<evidence type="ECO:0000313" key="1">
    <source>
        <dbReference type="EMBL" id="MCC2030684.1"/>
    </source>
</evidence>
<dbReference type="AlphaFoldDB" id="A0A9X1LRN2"/>
<proteinExistence type="predicted"/>
<protein>
    <submittedName>
        <fullName evidence="1">Winged helix DNA-binding domain-containing protein</fullName>
    </submittedName>
</protein>
<dbReference type="PANTHER" id="PTHR30528:SF0">
    <property type="entry name" value="CYTOPLASMIC PROTEIN"/>
    <property type="match status" value="1"/>
</dbReference>
<dbReference type="PANTHER" id="PTHR30528">
    <property type="entry name" value="CYTOPLASMIC PROTEIN"/>
    <property type="match status" value="1"/>
</dbReference>
<reference evidence="1" key="1">
    <citation type="submission" date="2021-04" db="EMBL/GenBank/DDBJ databases">
        <title>Microbacterium tenobrionis sp. nov. and Microbacterium allomyrinae sp. nov., isolated from larvae of Tenobrio molitor and Allomyrina dichotoma, respectively.</title>
        <authorList>
            <person name="Lee S.D."/>
        </authorList>
    </citation>
    <scope>NUCLEOTIDE SEQUENCE</scope>
    <source>
        <strain evidence="1">BWT-G7</strain>
    </source>
</reference>
<sequence length="217" mass="24223">MLHRLTREQARRIAVRAQLLTAERPAGIVETIDAERVYPRDLPEMSPEDAARERAERRLSAFGLARARGIAQPFEPIDVGEMGEEAVVEGVDGRWRVDPAALDSLDAFTPRTALLSPFDRLVSDRRRLAELFGFEYLLEIYKPAAKRRWGYFALPILHGDRFVGKLDAKADRRAGVLRVHAVHEDEPFTPQTGDAVAREISELATWLGLDVQGGAAA</sequence>
<comment type="caution">
    <text evidence="1">The sequence shown here is derived from an EMBL/GenBank/DDBJ whole genome shotgun (WGS) entry which is preliminary data.</text>
</comment>
<evidence type="ECO:0000313" key="2">
    <source>
        <dbReference type="Proteomes" id="UP001139354"/>
    </source>
</evidence>